<name>A0A0S4KJD7_BODSA</name>
<dbReference type="InterPro" id="IPR019184">
    <property type="entry name" value="Uncharacterised_TM-17"/>
</dbReference>
<evidence type="ECO:0000256" key="2">
    <source>
        <dbReference type="ARBA" id="ARBA00022692"/>
    </source>
</evidence>
<accession>A0A0S4KJD7</accession>
<dbReference type="EMBL" id="CYKH01001435">
    <property type="protein sequence ID" value="CUI14653.1"/>
    <property type="molecule type" value="Genomic_DNA"/>
</dbReference>
<feature type="transmembrane region" description="Helical" evidence="5">
    <location>
        <begin position="115"/>
        <end position="134"/>
    </location>
</feature>
<proteinExistence type="predicted"/>
<dbReference type="AlphaFoldDB" id="A0A0S4KJD7"/>
<feature type="transmembrane region" description="Helical" evidence="5">
    <location>
        <begin position="83"/>
        <end position="103"/>
    </location>
</feature>
<evidence type="ECO:0000313" key="6">
    <source>
        <dbReference type="EMBL" id="CUI14653.1"/>
    </source>
</evidence>
<keyword evidence="4 5" id="KW-0472">Membrane</keyword>
<dbReference type="VEuPathDB" id="TriTrypDB:BSAL_08615"/>
<evidence type="ECO:0000256" key="3">
    <source>
        <dbReference type="ARBA" id="ARBA00022989"/>
    </source>
</evidence>
<comment type="subcellular location">
    <subcellularLocation>
        <location evidence="1">Membrane</location>
        <topology evidence="1">Multi-pass membrane protein</topology>
    </subcellularLocation>
</comment>
<gene>
    <name evidence="6" type="ORF">BSAL_08615</name>
</gene>
<dbReference type="Proteomes" id="UP000051952">
    <property type="component" value="Unassembled WGS sequence"/>
</dbReference>
<reference evidence="7" key="1">
    <citation type="submission" date="2015-09" db="EMBL/GenBank/DDBJ databases">
        <authorList>
            <consortium name="Pathogen Informatics"/>
        </authorList>
    </citation>
    <scope>NUCLEOTIDE SEQUENCE [LARGE SCALE GENOMIC DNA]</scope>
    <source>
        <strain evidence="7">Lake Konstanz</strain>
    </source>
</reference>
<dbReference type="GO" id="GO:0016020">
    <property type="term" value="C:membrane"/>
    <property type="evidence" value="ECO:0007669"/>
    <property type="project" value="UniProtKB-SubCell"/>
</dbReference>
<keyword evidence="2 5" id="KW-0812">Transmembrane</keyword>
<dbReference type="PANTHER" id="PTHR13531">
    <property type="entry name" value="GEO07735P1-RELATED-RELATED"/>
    <property type="match status" value="1"/>
</dbReference>
<dbReference type="OMA" id="AEILMFV"/>
<evidence type="ECO:0000256" key="4">
    <source>
        <dbReference type="ARBA" id="ARBA00023136"/>
    </source>
</evidence>
<organism evidence="6 7">
    <name type="scientific">Bodo saltans</name>
    <name type="common">Flagellated protozoan</name>
    <dbReference type="NCBI Taxonomy" id="75058"/>
    <lineage>
        <taxon>Eukaryota</taxon>
        <taxon>Discoba</taxon>
        <taxon>Euglenozoa</taxon>
        <taxon>Kinetoplastea</taxon>
        <taxon>Metakinetoplastina</taxon>
        <taxon>Eubodonida</taxon>
        <taxon>Bodonidae</taxon>
        <taxon>Bodo</taxon>
    </lineage>
</organism>
<dbReference type="PANTHER" id="PTHR13531:SF0">
    <property type="entry name" value="GEO07735P1-RELATED"/>
    <property type="match status" value="1"/>
</dbReference>
<evidence type="ECO:0000256" key="1">
    <source>
        <dbReference type="ARBA" id="ARBA00004141"/>
    </source>
</evidence>
<evidence type="ECO:0000256" key="5">
    <source>
        <dbReference type="SAM" id="Phobius"/>
    </source>
</evidence>
<keyword evidence="3 5" id="KW-1133">Transmembrane helix</keyword>
<dbReference type="GO" id="GO:1905515">
    <property type="term" value="P:non-motile cilium assembly"/>
    <property type="evidence" value="ECO:0007669"/>
    <property type="project" value="TreeGrafter"/>
</dbReference>
<feature type="transmembrane region" description="Helical" evidence="5">
    <location>
        <begin position="12"/>
        <end position="38"/>
    </location>
</feature>
<evidence type="ECO:0000313" key="7">
    <source>
        <dbReference type="Proteomes" id="UP000051952"/>
    </source>
</evidence>
<dbReference type="Pfam" id="PF09799">
    <property type="entry name" value="Transmemb_17"/>
    <property type="match status" value="1"/>
</dbReference>
<dbReference type="OrthoDB" id="262535at2759"/>
<keyword evidence="7" id="KW-1185">Reference proteome</keyword>
<protein>
    <submittedName>
        <fullName evidence="6">Membrane-associated protein, putative</fullName>
    </submittedName>
</protein>
<sequence length="150" mass="16438">MHSARGKGGASFPLQIFLHLGRFFSVPWFVITLALLIYKGVKLPFPQDVALPLEIVSSFLVMAIHWVAVNVGIKGNLTESPRLLLLSILLNAVILFGIIYFMWLQTYVMRLDLGVSATYLSLVGLTFVFSLVGLQNIAGDGLIRPTGFSG</sequence>
<dbReference type="GO" id="GO:0035869">
    <property type="term" value="C:ciliary transition zone"/>
    <property type="evidence" value="ECO:0007669"/>
    <property type="project" value="TreeGrafter"/>
</dbReference>
<feature type="transmembrane region" description="Helical" evidence="5">
    <location>
        <begin position="50"/>
        <end position="71"/>
    </location>
</feature>